<dbReference type="OrthoDB" id="84518at2"/>
<keyword evidence="1" id="KW-1133">Transmembrane helix</keyword>
<keyword evidence="3" id="KW-1185">Reference proteome</keyword>
<dbReference type="AlphaFoldDB" id="A0A1T4MXB2"/>
<dbReference type="Pfam" id="PF13584">
    <property type="entry name" value="BatD"/>
    <property type="match status" value="1"/>
</dbReference>
<organism evidence="2 3">
    <name type="scientific">Cetobacterium ceti</name>
    <dbReference type="NCBI Taxonomy" id="180163"/>
    <lineage>
        <taxon>Bacteria</taxon>
        <taxon>Fusobacteriati</taxon>
        <taxon>Fusobacteriota</taxon>
        <taxon>Fusobacteriia</taxon>
        <taxon>Fusobacteriales</taxon>
        <taxon>Fusobacteriaceae</taxon>
        <taxon>Cetobacterium</taxon>
    </lineage>
</organism>
<name>A0A1T4MXB2_9FUSO</name>
<dbReference type="PANTHER" id="PTHR40940">
    <property type="entry name" value="PROTEIN BATD-RELATED"/>
    <property type="match status" value="1"/>
</dbReference>
<evidence type="ECO:0000256" key="1">
    <source>
        <dbReference type="SAM" id="Phobius"/>
    </source>
</evidence>
<dbReference type="STRING" id="180163.SAMN02745174_01367"/>
<evidence type="ECO:0000313" key="2">
    <source>
        <dbReference type="EMBL" id="SJZ71699.1"/>
    </source>
</evidence>
<dbReference type="Proteomes" id="UP000191153">
    <property type="component" value="Unassembled WGS sequence"/>
</dbReference>
<evidence type="ECO:0000313" key="3">
    <source>
        <dbReference type="Proteomes" id="UP000191153"/>
    </source>
</evidence>
<keyword evidence="1" id="KW-0472">Membrane</keyword>
<proteinExistence type="predicted"/>
<accession>A0A1T4MXB2</accession>
<dbReference type="EMBL" id="FUWX01000009">
    <property type="protein sequence ID" value="SJZ71699.1"/>
    <property type="molecule type" value="Genomic_DNA"/>
</dbReference>
<reference evidence="2 3" key="1">
    <citation type="submission" date="2017-02" db="EMBL/GenBank/DDBJ databases">
        <authorList>
            <person name="Peterson S.W."/>
        </authorList>
    </citation>
    <scope>NUCLEOTIDE SEQUENCE [LARGE SCALE GENOMIC DNA]</scope>
    <source>
        <strain evidence="2 3">ATCC 700028</strain>
    </source>
</reference>
<dbReference type="PANTHER" id="PTHR40940:SF2">
    <property type="entry name" value="BATD"/>
    <property type="match status" value="1"/>
</dbReference>
<gene>
    <name evidence="2" type="ORF">SAMN02745174_01367</name>
</gene>
<protein>
    <submittedName>
        <fullName evidence="2">Oxygen tolerance</fullName>
    </submittedName>
</protein>
<dbReference type="InterPro" id="IPR025738">
    <property type="entry name" value="BatD"/>
</dbReference>
<sequence>MKKYILLLCFLGMVKMGYGEIILDSDDTSPRLDETFKLTATFIDSDKDNYKIEGLDNFQILNRGSQSSYTSIYGKVTVKKSETFLLKPLSLGEKKLKVIGKDENSKELVIDVKKSEVRTAKNSKFYLEENKLKKDYYFGEKIPFRENLVSKVSLSGLQWVKGPDFKDFSVKDVTDADNNGNFIQKLIRIEGKQALEVQVYSGILQANSSGEKEIVGGQLAVTESNDMNSFFNQSAPIYLGPKIEKINILPLPENAPKNFQNIVGNIKINSSWSGDSVNYGEAITLTVNLSGDGNLALLNNLIDGQLKEFTVYETVKNYKEGIDNNGKYYNNKSIEVAFVPKNIGKLKIPEIKIPYFNTTSKKYEFEIIPEKTIVVKGEISKSDKQGLINNNTEHKYQEPLKIKEVKIEKIPIKQVENRNIYKLSTFILGILNILQLVLFIIFIKKNKR</sequence>
<keyword evidence="1" id="KW-0812">Transmembrane</keyword>
<dbReference type="RefSeq" id="WP_078693861.1">
    <property type="nucleotide sequence ID" value="NZ_FUWX01000009.1"/>
</dbReference>
<feature type="transmembrane region" description="Helical" evidence="1">
    <location>
        <begin position="423"/>
        <end position="443"/>
    </location>
</feature>